<sequence>MNSPHLQSASARPSISSMNLSENQKMAPRQHTTTMEKLSGDVLSNIFIRLFAKQLAQMRCVSKSWNALLSRSSFINSHLHRSTHNNNDKILMLFRKACDFGSEPITTHPSPSPHVELTNFIKLPVNLNFEGASVIGSVNGLLCLNCRSYSGSGLHIWNPSLSAVLAIPPYSMSSHGYDQKETLFRFGFDPKTDDYKIVKLEALLETERIDLILVAFLGISLISVKEWLQVEVYSMRKGSWKVTTQRFPSQITGISITDDVCVDGHDGHLHWLCCIDEIGKQQIIVAFNLDDESFSEISLPDFTLDSSSTLSYRHNVLGVLGGKLCVMSRGGGVLECEVWEMDEYGNGMAESWVKHHAFSQFSSDIFPYGFTLHNEFLFVAYNGRLALYDPIEAMVKIFKTIDRACCVVKVVNYVDSLVWVAPSECDISSCNISRLPI</sequence>
<dbReference type="SUPFAM" id="SSF81383">
    <property type="entry name" value="F-box domain"/>
    <property type="match status" value="1"/>
</dbReference>
<dbReference type="Proteomes" id="UP000235145">
    <property type="component" value="Unassembled WGS sequence"/>
</dbReference>
<dbReference type="NCBIfam" id="TIGR01640">
    <property type="entry name" value="F_box_assoc_1"/>
    <property type="match status" value="1"/>
</dbReference>
<evidence type="ECO:0000256" key="1">
    <source>
        <dbReference type="SAM" id="MobiDB-lite"/>
    </source>
</evidence>
<dbReference type="InterPro" id="IPR013187">
    <property type="entry name" value="F-box-assoc_dom_typ3"/>
</dbReference>
<dbReference type="SMART" id="SM00256">
    <property type="entry name" value="FBOX"/>
    <property type="match status" value="1"/>
</dbReference>
<keyword evidence="4" id="KW-1185">Reference proteome</keyword>
<dbReference type="InterPro" id="IPR036047">
    <property type="entry name" value="F-box-like_dom_sf"/>
</dbReference>
<dbReference type="Pfam" id="PF00646">
    <property type="entry name" value="F-box"/>
    <property type="match status" value="1"/>
</dbReference>
<dbReference type="PANTHER" id="PTHR31672:SF13">
    <property type="entry name" value="F-BOX PROTEIN CPR30-LIKE"/>
    <property type="match status" value="1"/>
</dbReference>
<dbReference type="InterPro" id="IPR017451">
    <property type="entry name" value="F-box-assoc_interact_dom"/>
</dbReference>
<proteinExistence type="predicted"/>
<comment type="caution">
    <text evidence="3">The sequence shown here is derived from an EMBL/GenBank/DDBJ whole genome shotgun (WGS) entry which is preliminary data.</text>
</comment>
<feature type="region of interest" description="Disordered" evidence="1">
    <location>
        <begin position="1"/>
        <end position="32"/>
    </location>
</feature>
<evidence type="ECO:0000313" key="3">
    <source>
        <dbReference type="EMBL" id="KAJ0193032.1"/>
    </source>
</evidence>
<organism evidence="3 4">
    <name type="scientific">Lactuca sativa</name>
    <name type="common">Garden lettuce</name>
    <dbReference type="NCBI Taxonomy" id="4236"/>
    <lineage>
        <taxon>Eukaryota</taxon>
        <taxon>Viridiplantae</taxon>
        <taxon>Streptophyta</taxon>
        <taxon>Embryophyta</taxon>
        <taxon>Tracheophyta</taxon>
        <taxon>Spermatophyta</taxon>
        <taxon>Magnoliopsida</taxon>
        <taxon>eudicotyledons</taxon>
        <taxon>Gunneridae</taxon>
        <taxon>Pentapetalae</taxon>
        <taxon>asterids</taxon>
        <taxon>campanulids</taxon>
        <taxon>Asterales</taxon>
        <taxon>Asteraceae</taxon>
        <taxon>Cichorioideae</taxon>
        <taxon>Cichorieae</taxon>
        <taxon>Lactucinae</taxon>
        <taxon>Lactuca</taxon>
    </lineage>
</organism>
<gene>
    <name evidence="3" type="ORF">LSAT_V11C800399510</name>
</gene>
<dbReference type="Gramene" id="rna-gnl|WGS:NBSK|LSAT_8X26860_mrna">
    <property type="protein sequence ID" value="cds-PLY76255.1"/>
    <property type="gene ID" value="gene-LSAT_8X26860"/>
</dbReference>
<protein>
    <recommendedName>
        <fullName evidence="2">F-box domain-containing protein</fullName>
    </recommendedName>
</protein>
<dbReference type="Gene3D" id="1.20.1280.50">
    <property type="match status" value="1"/>
</dbReference>
<dbReference type="PANTHER" id="PTHR31672">
    <property type="entry name" value="BNACNNG10540D PROTEIN"/>
    <property type="match status" value="1"/>
</dbReference>
<dbReference type="InterPro" id="IPR001810">
    <property type="entry name" value="F-box_dom"/>
</dbReference>
<dbReference type="OrthoDB" id="1867629at2759"/>
<accession>A0A9R1UTY2</accession>
<dbReference type="Pfam" id="PF08268">
    <property type="entry name" value="FBA_3"/>
    <property type="match status" value="1"/>
</dbReference>
<name>A0A9R1UTY2_LACSA</name>
<reference evidence="3 4" key="1">
    <citation type="journal article" date="2017" name="Nat. Commun.">
        <title>Genome assembly with in vitro proximity ligation data and whole-genome triplication in lettuce.</title>
        <authorList>
            <person name="Reyes-Chin-Wo S."/>
            <person name="Wang Z."/>
            <person name="Yang X."/>
            <person name="Kozik A."/>
            <person name="Arikit S."/>
            <person name="Song C."/>
            <person name="Xia L."/>
            <person name="Froenicke L."/>
            <person name="Lavelle D.O."/>
            <person name="Truco M.J."/>
            <person name="Xia R."/>
            <person name="Zhu S."/>
            <person name="Xu C."/>
            <person name="Xu H."/>
            <person name="Xu X."/>
            <person name="Cox K."/>
            <person name="Korf I."/>
            <person name="Meyers B.C."/>
            <person name="Michelmore R.W."/>
        </authorList>
    </citation>
    <scope>NUCLEOTIDE SEQUENCE [LARGE SCALE GENOMIC DNA]</scope>
    <source>
        <strain evidence="4">cv. Salinas</strain>
        <tissue evidence="3">Seedlings</tissue>
    </source>
</reference>
<dbReference type="InterPro" id="IPR050796">
    <property type="entry name" value="SCF_F-box_component"/>
</dbReference>
<dbReference type="AlphaFoldDB" id="A0A9R1UTY2"/>
<dbReference type="EMBL" id="NBSK02000008">
    <property type="protein sequence ID" value="KAJ0193032.1"/>
    <property type="molecule type" value="Genomic_DNA"/>
</dbReference>
<evidence type="ECO:0000259" key="2">
    <source>
        <dbReference type="SMART" id="SM00256"/>
    </source>
</evidence>
<feature type="domain" description="F-box" evidence="2">
    <location>
        <begin position="38"/>
        <end position="78"/>
    </location>
</feature>
<evidence type="ECO:0000313" key="4">
    <source>
        <dbReference type="Proteomes" id="UP000235145"/>
    </source>
</evidence>